<name>A0A375IXK2_9BURK</name>
<dbReference type="Proteomes" id="UP000256805">
    <property type="component" value="Unassembled WGS sequence"/>
</dbReference>
<protein>
    <submittedName>
        <fullName evidence="1">Uncharacterized protein</fullName>
    </submittedName>
</protein>
<gene>
    <name evidence="1" type="ORF">CBM2634_A160168</name>
</gene>
<organism evidence="1 2">
    <name type="scientific">Cupriavidus taiwanensis</name>
    <dbReference type="NCBI Taxonomy" id="164546"/>
    <lineage>
        <taxon>Bacteria</taxon>
        <taxon>Pseudomonadati</taxon>
        <taxon>Pseudomonadota</taxon>
        <taxon>Betaproteobacteria</taxon>
        <taxon>Burkholderiales</taxon>
        <taxon>Burkholderiaceae</taxon>
        <taxon>Cupriavidus</taxon>
    </lineage>
</organism>
<reference evidence="1 2" key="1">
    <citation type="submission" date="2018-01" db="EMBL/GenBank/DDBJ databases">
        <authorList>
            <person name="Gaut B.S."/>
            <person name="Morton B.R."/>
            <person name="Clegg M.T."/>
            <person name="Duvall M.R."/>
        </authorList>
    </citation>
    <scope>NUCLEOTIDE SEQUENCE [LARGE SCALE GENOMIC DNA]</scope>
    <source>
        <strain evidence="1">Cupriavidus taiwanensis cmp 52</strain>
    </source>
</reference>
<evidence type="ECO:0000313" key="1">
    <source>
        <dbReference type="EMBL" id="SPR96812.1"/>
    </source>
</evidence>
<sequence>MGPAGSGARATITRSLLGDAPFSLRDGAIFFIQMRLPYMRRMQERVPAIHSKVPAALESVHPTPRHRPTHPIAIRATSCQFIVRRPGRRNLNVSRDEGMAVSLESMGTG</sequence>
<dbReference type="EMBL" id="OVTA01000008">
    <property type="protein sequence ID" value="SPR96812.1"/>
    <property type="molecule type" value="Genomic_DNA"/>
</dbReference>
<accession>A0A375IXK2</accession>
<proteinExistence type="predicted"/>
<dbReference type="AlphaFoldDB" id="A0A375IXK2"/>
<evidence type="ECO:0000313" key="2">
    <source>
        <dbReference type="Proteomes" id="UP000256805"/>
    </source>
</evidence>